<dbReference type="AlphaFoldDB" id="A0A9Q8Y7T4"/>
<feature type="compositionally biased region" description="Basic and acidic residues" evidence="1">
    <location>
        <begin position="228"/>
        <end position="242"/>
    </location>
</feature>
<name>A0A9Q8Y7T4_ENSAD</name>
<accession>A0A9Q8Y7T4</accession>
<evidence type="ECO:0000313" key="3">
    <source>
        <dbReference type="Proteomes" id="UP001055460"/>
    </source>
</evidence>
<dbReference type="Pfam" id="PF05988">
    <property type="entry name" value="DUF899"/>
    <property type="match status" value="1"/>
</dbReference>
<gene>
    <name evidence="2" type="ORF">NE863_15080</name>
</gene>
<dbReference type="SUPFAM" id="SSF52833">
    <property type="entry name" value="Thioredoxin-like"/>
    <property type="match status" value="1"/>
</dbReference>
<feature type="region of interest" description="Disordered" evidence="1">
    <location>
        <begin position="219"/>
        <end position="242"/>
    </location>
</feature>
<protein>
    <submittedName>
        <fullName evidence="2">Thioredoxin family protein</fullName>
    </submittedName>
</protein>
<dbReference type="InterPro" id="IPR036249">
    <property type="entry name" value="Thioredoxin-like_sf"/>
</dbReference>
<dbReference type="EMBL" id="CP098807">
    <property type="protein sequence ID" value="USJ22609.1"/>
    <property type="molecule type" value="Genomic_DNA"/>
</dbReference>
<dbReference type="InterPro" id="IPR010296">
    <property type="entry name" value="DUF899_thioredox"/>
</dbReference>
<sequence length="242" mass="27309">MRQDHAVVSPGEWLKARKDLLALEKEHTHARDKVNAARLALPWVKMEKTYVFDTPAGRKSLSELFDGRSQLMVYHFMFGPTWEAGCPGCSFLVDHFAGMLPHLNHHDVTLVAAPNAPLAKIETYKKRMEWDFPWVSAEGNGFNHDFHVAFSPDELASGKVGYNFTDIESANAHEELPGLSAFQKGEDGTIYHTYSSYARGLEELVGTLMLLDRTPKGRNEDGTMSFVRRHDEYDREPGRKAG</sequence>
<proteinExistence type="predicted"/>
<evidence type="ECO:0000313" key="2">
    <source>
        <dbReference type="EMBL" id="USJ22609.1"/>
    </source>
</evidence>
<reference evidence="2" key="1">
    <citation type="submission" date="2022-06" db="EMBL/GenBank/DDBJ databases">
        <title>Physiological and biochemical characterization and genomic elucidation of a strain of the genus Ensifer adhaerens M8 that combines arsenic oxidation and chromium reduction.</title>
        <authorList>
            <person name="Li X."/>
            <person name="Yu c."/>
        </authorList>
    </citation>
    <scope>NUCLEOTIDE SEQUENCE</scope>
    <source>
        <strain evidence="2">M8</strain>
    </source>
</reference>
<evidence type="ECO:0000256" key="1">
    <source>
        <dbReference type="SAM" id="MobiDB-lite"/>
    </source>
</evidence>
<organism evidence="2 3">
    <name type="scientific">Ensifer adhaerens</name>
    <name type="common">Sinorhizobium morelense</name>
    <dbReference type="NCBI Taxonomy" id="106592"/>
    <lineage>
        <taxon>Bacteria</taxon>
        <taxon>Pseudomonadati</taxon>
        <taxon>Pseudomonadota</taxon>
        <taxon>Alphaproteobacteria</taxon>
        <taxon>Hyphomicrobiales</taxon>
        <taxon>Rhizobiaceae</taxon>
        <taxon>Sinorhizobium/Ensifer group</taxon>
        <taxon>Ensifer</taxon>
    </lineage>
</organism>
<dbReference type="RefSeq" id="WP_252160411.1">
    <property type="nucleotide sequence ID" value="NZ_CP098807.1"/>
</dbReference>
<dbReference type="Proteomes" id="UP001055460">
    <property type="component" value="Chromosome"/>
</dbReference>